<evidence type="ECO:0000313" key="3">
    <source>
        <dbReference type="Proteomes" id="UP001145799"/>
    </source>
</evidence>
<proteinExistence type="predicted"/>
<protein>
    <submittedName>
        <fullName evidence="1">Replication-relaxation family protein</fullName>
    </submittedName>
</protein>
<keyword evidence="4" id="KW-1185">Reference proteome</keyword>
<dbReference type="Pfam" id="PF13814">
    <property type="entry name" value="Replic_Relax"/>
    <property type="match status" value="1"/>
</dbReference>
<dbReference type="AlphaFoldDB" id="A0A9X3PK16"/>
<evidence type="ECO:0000313" key="2">
    <source>
        <dbReference type="EMBL" id="MDR7338265.1"/>
    </source>
</evidence>
<reference evidence="2 4" key="2">
    <citation type="submission" date="2023-07" db="EMBL/GenBank/DDBJ databases">
        <title>Sequencing the genomes of 1000 actinobacteria strains.</title>
        <authorList>
            <person name="Klenk H.-P."/>
        </authorList>
    </citation>
    <scope>NUCLEOTIDE SEQUENCE [LARGE SCALE GENOMIC DNA]</scope>
    <source>
        <strain evidence="2 4">DSM 44724</strain>
    </source>
</reference>
<reference evidence="1" key="1">
    <citation type="submission" date="2022-12" db="EMBL/GenBank/DDBJ databases">
        <title>Gycomyces niveus sp.nov., a novel actinomycete isolated from soil in Shouguang.</title>
        <authorList>
            <person name="Yang X."/>
        </authorList>
    </citation>
    <scope>NUCLEOTIDE SEQUENCE</scope>
    <source>
        <strain evidence="1">DSM 44724</strain>
    </source>
</reference>
<accession>A0A9X3PK16</accession>
<organism evidence="1 3">
    <name type="scientific">Glycomyces lechevalierae</name>
    <dbReference type="NCBI Taxonomy" id="256034"/>
    <lineage>
        <taxon>Bacteria</taxon>
        <taxon>Bacillati</taxon>
        <taxon>Actinomycetota</taxon>
        <taxon>Actinomycetes</taxon>
        <taxon>Glycomycetales</taxon>
        <taxon>Glycomycetaceae</taxon>
        <taxon>Glycomyces</taxon>
    </lineage>
</organism>
<dbReference type="RefSeq" id="WP_270122728.1">
    <property type="nucleotide sequence ID" value="NZ_BAAAOM010000005.1"/>
</dbReference>
<dbReference type="Proteomes" id="UP001145799">
    <property type="component" value="Unassembled WGS sequence"/>
</dbReference>
<dbReference type="EMBL" id="JAPZVQ010000008">
    <property type="protein sequence ID" value="MDA1386262.1"/>
    <property type="molecule type" value="Genomic_DNA"/>
</dbReference>
<evidence type="ECO:0000313" key="4">
    <source>
        <dbReference type="Proteomes" id="UP001183604"/>
    </source>
</evidence>
<dbReference type="EMBL" id="JAVDYD010000001">
    <property type="protein sequence ID" value="MDR7338265.1"/>
    <property type="molecule type" value="Genomic_DNA"/>
</dbReference>
<evidence type="ECO:0000313" key="1">
    <source>
        <dbReference type="EMBL" id="MDA1386262.1"/>
    </source>
</evidence>
<dbReference type="InterPro" id="IPR025855">
    <property type="entry name" value="Replic_Relax"/>
</dbReference>
<name>A0A9X3PK16_9ACTN</name>
<comment type="caution">
    <text evidence="1">The sequence shown here is derived from an EMBL/GenBank/DDBJ whole genome shotgun (WGS) entry which is preliminary data.</text>
</comment>
<dbReference type="Proteomes" id="UP001183604">
    <property type="component" value="Unassembled WGS sequence"/>
</dbReference>
<gene>
    <name evidence="2" type="ORF">J2S69_001984</name>
    <name evidence="1" type="ORF">O2L01_14800</name>
</gene>
<sequence>MTKDFTEVLERLTGRDMGLIDALARHRILTAAQLADLCFPSEWAARVRAVTLVEMEVLARFRDDNRKAYRYTLGYWGAGVHAWRRGEPAPTKAAVALAIHQLAVSRKRGHLEGVNTFFTRLHAEARQDGGVVLSEWLCEDEAAGFFLGKVRPDGAGVLTVEGGAIPFFFEYDTGTEPLAYLAAKLDRYAARQPAGGHRHVLLQIVRPGRERNLHDQLAGRQFPFLIATTSIGTGLLGACWRLIGSEQLVRLSELGPEVRP</sequence>